<dbReference type="Gene3D" id="3.40.50.300">
    <property type="entry name" value="P-loop containing nucleotide triphosphate hydrolases"/>
    <property type="match status" value="1"/>
</dbReference>
<gene>
    <name evidence="1" type="ORF">JK636_14830</name>
</gene>
<reference evidence="1 2" key="1">
    <citation type="submission" date="2021-01" db="EMBL/GenBank/DDBJ databases">
        <title>Genome public.</title>
        <authorList>
            <person name="Liu C."/>
            <person name="Sun Q."/>
        </authorList>
    </citation>
    <scope>NUCLEOTIDE SEQUENCE [LARGE SCALE GENOMIC DNA]</scope>
    <source>
        <strain evidence="1 2">YIM B02515</strain>
    </source>
</reference>
<comment type="caution">
    <text evidence="1">The sequence shown here is derived from an EMBL/GenBank/DDBJ whole genome shotgun (WGS) entry which is preliminary data.</text>
</comment>
<dbReference type="RefSeq" id="WP_202749782.1">
    <property type="nucleotide sequence ID" value="NZ_JAESWC010000009.1"/>
</dbReference>
<keyword evidence="2" id="KW-1185">Reference proteome</keyword>
<evidence type="ECO:0000313" key="2">
    <source>
        <dbReference type="Proteomes" id="UP000632377"/>
    </source>
</evidence>
<organism evidence="1 2">
    <name type="scientific">Clostridium rhizosphaerae</name>
    <dbReference type="NCBI Taxonomy" id="2803861"/>
    <lineage>
        <taxon>Bacteria</taxon>
        <taxon>Bacillati</taxon>
        <taxon>Bacillota</taxon>
        <taxon>Clostridia</taxon>
        <taxon>Eubacteriales</taxon>
        <taxon>Clostridiaceae</taxon>
        <taxon>Clostridium</taxon>
    </lineage>
</organism>
<dbReference type="EMBL" id="JAESWC010000009">
    <property type="protein sequence ID" value="MBL4937027.1"/>
    <property type="molecule type" value="Genomic_DNA"/>
</dbReference>
<evidence type="ECO:0008006" key="3">
    <source>
        <dbReference type="Google" id="ProtNLM"/>
    </source>
</evidence>
<protein>
    <recommendedName>
        <fullName evidence="3">Thymidylate kinase</fullName>
    </recommendedName>
</protein>
<name>A0ABS1TE31_9CLOT</name>
<sequence length="365" mass="43272">MIDTKLIILEGLQGTGKTTNSFFLLSQLERNGIAAKWIHENARPHPTSYFNEACLSYEELELFIKNYPHTKGIIEKIGMKRRTTIELDLMEIKWHYLQDFGDKAFEEISRFDVWNFSLDKYEKVALEKWEIFAEEASKKSEIILLDSSLFQFQVFTFLLKNAPYERIQDFIQELFNIIIPLKPSLIYLYREKTEEAIEYLEKQRGVEFLEYIYERDKNEPFYTNRPTGADGMREFLKHYGCWVYNLYVDSQCRKMKLELSKEQWSLYEEELLLFIGLKNIKAIKAKCFCGGTYKNDEMDTVIKIEEGFLIDGWGNRRKLIPKSGSELYVYNLPITIKFIDEDNFKIEGQQINERWTTAGAAYKRI</sequence>
<accession>A0ABS1TE31</accession>
<dbReference type="InterPro" id="IPR027417">
    <property type="entry name" value="P-loop_NTPase"/>
</dbReference>
<dbReference type="SUPFAM" id="SSF52540">
    <property type="entry name" value="P-loop containing nucleoside triphosphate hydrolases"/>
    <property type="match status" value="1"/>
</dbReference>
<dbReference type="Proteomes" id="UP000632377">
    <property type="component" value="Unassembled WGS sequence"/>
</dbReference>
<proteinExistence type="predicted"/>
<evidence type="ECO:0000313" key="1">
    <source>
        <dbReference type="EMBL" id="MBL4937027.1"/>
    </source>
</evidence>